<evidence type="ECO:0000256" key="2">
    <source>
        <dbReference type="ARBA" id="ARBA00022525"/>
    </source>
</evidence>
<evidence type="ECO:0000259" key="5">
    <source>
        <dbReference type="Pfam" id="PF17210"/>
    </source>
</evidence>
<dbReference type="SUPFAM" id="SSF117074">
    <property type="entry name" value="Hypothetical protein PA1324"/>
    <property type="match status" value="2"/>
</dbReference>
<keyword evidence="7" id="KW-1185">Reference proteome</keyword>
<evidence type="ECO:0000313" key="7">
    <source>
        <dbReference type="Proteomes" id="UP000474175"/>
    </source>
</evidence>
<feature type="non-terminal residue" evidence="6">
    <location>
        <position position="100"/>
    </location>
</feature>
<feature type="non-terminal residue" evidence="6">
    <location>
        <position position="1"/>
    </location>
</feature>
<evidence type="ECO:0000256" key="3">
    <source>
        <dbReference type="ARBA" id="ARBA00022729"/>
    </source>
</evidence>
<organism evidence="6 7">
    <name type="scientific">Spirosoma terrae</name>
    <dbReference type="NCBI Taxonomy" id="1968276"/>
    <lineage>
        <taxon>Bacteria</taxon>
        <taxon>Pseudomonadati</taxon>
        <taxon>Bacteroidota</taxon>
        <taxon>Cytophagia</taxon>
        <taxon>Cytophagales</taxon>
        <taxon>Cytophagaceae</taxon>
        <taxon>Spirosoma</taxon>
    </lineage>
</organism>
<dbReference type="Pfam" id="PF17210">
    <property type="entry name" value="SdrD_B"/>
    <property type="match status" value="2"/>
</dbReference>
<dbReference type="EMBL" id="JAAFZH010000058">
    <property type="protein sequence ID" value="NDU99358.1"/>
    <property type="molecule type" value="Genomic_DNA"/>
</dbReference>
<proteinExistence type="predicted"/>
<gene>
    <name evidence="6" type="ORF">GK108_31080</name>
</gene>
<dbReference type="RefSeq" id="WP_163955483.1">
    <property type="nucleotide sequence ID" value="NZ_JAAFZH010000058.1"/>
</dbReference>
<accession>A0A6L9LKK8</accession>
<keyword evidence="3" id="KW-0732">Signal</keyword>
<dbReference type="AlphaFoldDB" id="A0A6L9LKK8"/>
<feature type="region of interest" description="Disordered" evidence="4">
    <location>
        <begin position="34"/>
        <end position="62"/>
    </location>
</feature>
<evidence type="ECO:0000256" key="1">
    <source>
        <dbReference type="ARBA" id="ARBA00004613"/>
    </source>
</evidence>
<dbReference type="Proteomes" id="UP000474175">
    <property type="component" value="Unassembled WGS sequence"/>
</dbReference>
<dbReference type="InterPro" id="IPR033764">
    <property type="entry name" value="Sdr_B"/>
</dbReference>
<sequence>NASGIYSFTGLTPGVPYSVSFVAPTGYTATIANAGGDDTKDSDANPVTGQTQSVTLAPGENNPNLDAGFYIPSASLGDFVWVDTNKNGIQDAGEPGIPGV</sequence>
<feature type="compositionally biased region" description="Polar residues" evidence="4">
    <location>
        <begin position="45"/>
        <end position="55"/>
    </location>
</feature>
<dbReference type="GO" id="GO:0005576">
    <property type="term" value="C:extracellular region"/>
    <property type="evidence" value="ECO:0007669"/>
    <property type="project" value="UniProtKB-SubCell"/>
</dbReference>
<feature type="domain" description="SD-repeat containing protein B" evidence="5">
    <location>
        <begin position="74"/>
        <end position="100"/>
    </location>
</feature>
<reference evidence="6 7" key="1">
    <citation type="submission" date="2020-02" db="EMBL/GenBank/DDBJ databases">
        <title>Draft genome sequence of two Spirosoma agri KCTC 52727 and Spirosoma terrae KCTC 52035.</title>
        <authorList>
            <person name="Rojas J."/>
            <person name="Ambika Manirajan B."/>
            <person name="Suarez C."/>
            <person name="Ratering S."/>
            <person name="Schnell S."/>
        </authorList>
    </citation>
    <scope>NUCLEOTIDE SEQUENCE [LARGE SCALE GENOMIC DNA]</scope>
    <source>
        <strain evidence="6 7">KCTC 52035</strain>
    </source>
</reference>
<comment type="caution">
    <text evidence="6">The sequence shown here is derived from an EMBL/GenBank/DDBJ whole genome shotgun (WGS) entry which is preliminary data.</text>
</comment>
<keyword evidence="2" id="KW-0964">Secreted</keyword>
<evidence type="ECO:0000256" key="4">
    <source>
        <dbReference type="SAM" id="MobiDB-lite"/>
    </source>
</evidence>
<protein>
    <recommendedName>
        <fullName evidence="5">SD-repeat containing protein B domain-containing protein</fullName>
    </recommendedName>
</protein>
<feature type="domain" description="SD-repeat containing protein B" evidence="5">
    <location>
        <begin position="1"/>
        <end position="69"/>
    </location>
</feature>
<dbReference type="Gene3D" id="2.60.40.10">
    <property type="entry name" value="Immunoglobulins"/>
    <property type="match status" value="2"/>
</dbReference>
<dbReference type="InterPro" id="IPR013783">
    <property type="entry name" value="Ig-like_fold"/>
</dbReference>
<name>A0A6L9LKK8_9BACT</name>
<comment type="subcellular location">
    <subcellularLocation>
        <location evidence="1">Secreted</location>
    </subcellularLocation>
</comment>
<evidence type="ECO:0000313" key="6">
    <source>
        <dbReference type="EMBL" id="NDU99358.1"/>
    </source>
</evidence>